<dbReference type="PROSITE" id="PS50043">
    <property type="entry name" value="HTH_LUXR_2"/>
    <property type="match status" value="1"/>
</dbReference>
<feature type="repeat" description="TPR" evidence="1">
    <location>
        <begin position="209"/>
        <end position="242"/>
    </location>
</feature>
<accession>A0A316E4B9</accession>
<keyword evidence="2" id="KW-0175">Coiled coil</keyword>
<dbReference type="PROSITE" id="PS50005">
    <property type="entry name" value="TPR"/>
    <property type="match status" value="2"/>
</dbReference>
<dbReference type="InterPro" id="IPR011990">
    <property type="entry name" value="TPR-like_helical_dom_sf"/>
</dbReference>
<dbReference type="InterPro" id="IPR019734">
    <property type="entry name" value="TPR_rpt"/>
</dbReference>
<keyword evidence="3" id="KW-1133">Transmembrane helix</keyword>
<comment type="caution">
    <text evidence="5">The sequence shown here is derived from an EMBL/GenBank/DDBJ whole genome shotgun (WGS) entry which is preliminary data.</text>
</comment>
<sequence length="535" mass="61399">MLLIRFKYRLSFLVFLVLLLGKSYSQNSKSLVDISSEFSNLKSQVNDTLKVEKLIDLYRTSIYQGPIRKDILDEALLISESIFYINGIGKCYNRMGITARYEHDYIQSVTYHKRALSYFEKSTDTLSKIKCLNSIGVSYRKLNLESEAYNNYINALRLSEATNDNKSIAIALSGIGNVFLDTEEYDQALPIFRRALVIERENKNLRGQEYAYANIGEVYLNTKKFDSAQVYFNRAMKLAVDHPRKEGVALIYNFLGLLSQREGNFKESTRTYEKAIPLLMEFNNTRYLSNTQINIGINKTYTGEYPEALASINAGLQNALKIQSRQNIELGYDALATYHTKTNNYKEALQAYKKATKYHDSIVNVISKKNMIAAQIQYESAKKDAQIKNLAEANILSLEKTRKRSLSLWIGAIVSVLIISLLLVFINLLHKNRALDLERKNIELKKYMGQINDLRAEMQSKSAEDENEWISNLDQFDLSKREIDVLQLISDGFNNDEIAEQLFVSKNTVKTHIQHIYSKLDVKNRVQAMKKVAIV</sequence>
<evidence type="ECO:0000256" key="3">
    <source>
        <dbReference type="SAM" id="Phobius"/>
    </source>
</evidence>
<dbReference type="GO" id="GO:0006355">
    <property type="term" value="P:regulation of DNA-templated transcription"/>
    <property type="evidence" value="ECO:0007669"/>
    <property type="project" value="InterPro"/>
</dbReference>
<dbReference type="Proteomes" id="UP000245667">
    <property type="component" value="Unassembled WGS sequence"/>
</dbReference>
<evidence type="ECO:0000256" key="2">
    <source>
        <dbReference type="SAM" id="Coils"/>
    </source>
</evidence>
<dbReference type="Pfam" id="PF00196">
    <property type="entry name" value="GerE"/>
    <property type="match status" value="1"/>
</dbReference>
<dbReference type="PANTHER" id="PTHR10098:SF106">
    <property type="entry name" value="TETRATRICOPEPTIDE REPEAT PROTEIN 28-LIKE PROTEIN"/>
    <property type="match status" value="1"/>
</dbReference>
<keyword evidence="1" id="KW-0802">TPR repeat</keyword>
<name>A0A316E4B9_9FLAO</name>
<feature type="coiled-coil region" evidence="2">
    <location>
        <begin position="437"/>
        <end position="464"/>
    </location>
</feature>
<dbReference type="PRINTS" id="PR00038">
    <property type="entry name" value="HTHLUXR"/>
</dbReference>
<evidence type="ECO:0000313" key="5">
    <source>
        <dbReference type="EMBL" id="PWK24935.1"/>
    </source>
</evidence>
<dbReference type="InterPro" id="IPR036388">
    <property type="entry name" value="WH-like_DNA-bd_sf"/>
</dbReference>
<dbReference type="SUPFAM" id="SSF46894">
    <property type="entry name" value="C-terminal effector domain of the bipartite response regulators"/>
    <property type="match status" value="1"/>
</dbReference>
<dbReference type="Gene3D" id="1.25.40.10">
    <property type="entry name" value="Tetratricopeptide repeat domain"/>
    <property type="match status" value="2"/>
</dbReference>
<dbReference type="InterPro" id="IPR016032">
    <property type="entry name" value="Sig_transdc_resp-reg_C-effctor"/>
</dbReference>
<proteinExistence type="predicted"/>
<evidence type="ECO:0000256" key="1">
    <source>
        <dbReference type="PROSITE-ProRule" id="PRU00339"/>
    </source>
</evidence>
<dbReference type="GO" id="GO:0003677">
    <property type="term" value="F:DNA binding"/>
    <property type="evidence" value="ECO:0007669"/>
    <property type="project" value="InterPro"/>
</dbReference>
<dbReference type="SMART" id="SM00421">
    <property type="entry name" value="HTH_LUXR"/>
    <property type="match status" value="1"/>
</dbReference>
<dbReference type="CDD" id="cd06170">
    <property type="entry name" value="LuxR_C_like"/>
    <property type="match status" value="1"/>
</dbReference>
<keyword evidence="3" id="KW-0472">Membrane</keyword>
<feature type="transmembrane region" description="Helical" evidence="3">
    <location>
        <begin position="406"/>
        <end position="429"/>
    </location>
</feature>
<keyword evidence="3" id="KW-0812">Transmembrane</keyword>
<dbReference type="EMBL" id="QGGQ01000002">
    <property type="protein sequence ID" value="PWK24935.1"/>
    <property type="molecule type" value="Genomic_DNA"/>
</dbReference>
<feature type="domain" description="HTH luxR-type" evidence="4">
    <location>
        <begin position="471"/>
        <end position="535"/>
    </location>
</feature>
<protein>
    <submittedName>
        <fullName evidence="5">Tetratricopeptide repeat protein</fullName>
    </submittedName>
</protein>
<evidence type="ECO:0000313" key="6">
    <source>
        <dbReference type="Proteomes" id="UP000245667"/>
    </source>
</evidence>
<organism evidence="5 6">
    <name type="scientific">Maribacter polysiphoniae</name>
    <dbReference type="NCBI Taxonomy" id="429344"/>
    <lineage>
        <taxon>Bacteria</taxon>
        <taxon>Pseudomonadati</taxon>
        <taxon>Bacteroidota</taxon>
        <taxon>Flavobacteriia</taxon>
        <taxon>Flavobacteriales</taxon>
        <taxon>Flavobacteriaceae</taxon>
        <taxon>Maribacter</taxon>
    </lineage>
</organism>
<dbReference type="PANTHER" id="PTHR10098">
    <property type="entry name" value="RAPSYN-RELATED"/>
    <property type="match status" value="1"/>
</dbReference>
<dbReference type="PROSITE" id="PS00622">
    <property type="entry name" value="HTH_LUXR_1"/>
    <property type="match status" value="1"/>
</dbReference>
<dbReference type="SMART" id="SM00028">
    <property type="entry name" value="TPR"/>
    <property type="match status" value="6"/>
</dbReference>
<dbReference type="SUPFAM" id="SSF48452">
    <property type="entry name" value="TPR-like"/>
    <property type="match status" value="1"/>
</dbReference>
<dbReference type="AlphaFoldDB" id="A0A316E4B9"/>
<dbReference type="Gene3D" id="1.10.10.10">
    <property type="entry name" value="Winged helix-like DNA-binding domain superfamily/Winged helix DNA-binding domain"/>
    <property type="match status" value="1"/>
</dbReference>
<dbReference type="InterPro" id="IPR000792">
    <property type="entry name" value="Tscrpt_reg_LuxR_C"/>
</dbReference>
<feature type="repeat" description="TPR" evidence="1">
    <location>
        <begin position="169"/>
        <end position="202"/>
    </location>
</feature>
<reference evidence="5 6" key="1">
    <citation type="submission" date="2018-05" db="EMBL/GenBank/DDBJ databases">
        <title>Genomic Encyclopedia of Archaeal and Bacterial Type Strains, Phase II (KMG-II): from individual species to whole genera.</title>
        <authorList>
            <person name="Goeker M."/>
        </authorList>
    </citation>
    <scope>NUCLEOTIDE SEQUENCE [LARGE SCALE GENOMIC DNA]</scope>
    <source>
        <strain evidence="5 6">DSM 23514</strain>
    </source>
</reference>
<gene>
    <name evidence="5" type="ORF">LX92_01303</name>
</gene>
<evidence type="ECO:0000259" key="4">
    <source>
        <dbReference type="PROSITE" id="PS50043"/>
    </source>
</evidence>
<dbReference type="Pfam" id="PF13424">
    <property type="entry name" value="TPR_12"/>
    <property type="match status" value="1"/>
</dbReference>